<name>A0A382YYM8_9ZZZZ</name>
<evidence type="ECO:0000313" key="2">
    <source>
        <dbReference type="EMBL" id="SVD88190.1"/>
    </source>
</evidence>
<dbReference type="Pfam" id="PF09723">
    <property type="entry name" value="Zn_ribbon_8"/>
    <property type="match status" value="1"/>
</dbReference>
<dbReference type="NCBIfam" id="TIGR02605">
    <property type="entry name" value="CxxC_CxxC_SSSS"/>
    <property type="match status" value="1"/>
</dbReference>
<gene>
    <name evidence="2" type="ORF">METZ01_LOCUS441044</name>
</gene>
<evidence type="ECO:0000259" key="1">
    <source>
        <dbReference type="SMART" id="SM00834"/>
    </source>
</evidence>
<accession>A0A382YYM8</accession>
<dbReference type="AlphaFoldDB" id="A0A382YYM8"/>
<protein>
    <recommendedName>
        <fullName evidence="1">Putative regulatory protein FmdB zinc ribbon domain-containing protein</fullName>
    </recommendedName>
</protein>
<feature type="domain" description="Putative regulatory protein FmdB zinc ribbon" evidence="1">
    <location>
        <begin position="1"/>
        <end position="43"/>
    </location>
</feature>
<reference evidence="2" key="1">
    <citation type="submission" date="2018-05" db="EMBL/GenBank/DDBJ databases">
        <authorList>
            <person name="Lanie J.A."/>
            <person name="Ng W.-L."/>
            <person name="Kazmierczak K.M."/>
            <person name="Andrzejewski T.M."/>
            <person name="Davidsen T.M."/>
            <person name="Wayne K.J."/>
            <person name="Tettelin H."/>
            <person name="Glass J.I."/>
            <person name="Rusch D."/>
            <person name="Podicherti R."/>
            <person name="Tsui H.-C.T."/>
            <person name="Winkler M.E."/>
        </authorList>
    </citation>
    <scope>NUCLEOTIDE SEQUENCE</scope>
</reference>
<proteinExistence type="predicted"/>
<organism evidence="2">
    <name type="scientific">marine metagenome</name>
    <dbReference type="NCBI Taxonomy" id="408172"/>
    <lineage>
        <taxon>unclassified sequences</taxon>
        <taxon>metagenomes</taxon>
        <taxon>ecological metagenomes</taxon>
    </lineage>
</organism>
<dbReference type="SMART" id="SM00834">
    <property type="entry name" value="CxxC_CXXC_SSSS"/>
    <property type="match status" value="1"/>
</dbReference>
<dbReference type="EMBL" id="UINC01179487">
    <property type="protein sequence ID" value="SVD88190.1"/>
    <property type="molecule type" value="Genomic_DNA"/>
</dbReference>
<dbReference type="InterPro" id="IPR013429">
    <property type="entry name" value="Regulatory_FmdB_Zinc_ribbon"/>
</dbReference>
<sequence>MPLYEYGCYSCEKVSEKLVKLSEPTKDTLCDHCNSTDVVRLVSKVNFKVHQKPKYDDDFLGKALPAMRKKKETAQFFAEGPKGMSDDAKMSELGEKIGGQVDRMIERSLPKRK</sequence>